<feature type="transmembrane region" description="Helical" evidence="9">
    <location>
        <begin position="9"/>
        <end position="26"/>
    </location>
</feature>
<feature type="transmembrane region" description="Helical" evidence="9">
    <location>
        <begin position="68"/>
        <end position="89"/>
    </location>
</feature>
<feature type="transmembrane region" description="Helical" evidence="9">
    <location>
        <begin position="221"/>
        <end position="240"/>
    </location>
</feature>
<evidence type="ECO:0000256" key="5">
    <source>
        <dbReference type="ARBA" id="ARBA00022519"/>
    </source>
</evidence>
<dbReference type="EMBL" id="CTKE01000002">
    <property type="protein sequence ID" value="CQI88128.1"/>
    <property type="molecule type" value="Genomic_DNA"/>
</dbReference>
<dbReference type="CDD" id="cd06261">
    <property type="entry name" value="TM_PBP2"/>
    <property type="match status" value="1"/>
</dbReference>
<dbReference type="RefSeq" id="WP_050534526.1">
    <property type="nucleotide sequence ID" value="NZ_CABIHQ010000012.1"/>
</dbReference>
<keyword evidence="8 9" id="KW-0472">Membrane</keyword>
<evidence type="ECO:0000313" key="12">
    <source>
        <dbReference type="Proteomes" id="UP000042054"/>
    </source>
</evidence>
<keyword evidence="6 9" id="KW-0812">Transmembrane</keyword>
<dbReference type="Gene3D" id="1.10.3720.10">
    <property type="entry name" value="MetI-like"/>
    <property type="match status" value="1"/>
</dbReference>
<evidence type="ECO:0000256" key="1">
    <source>
        <dbReference type="ARBA" id="ARBA00004429"/>
    </source>
</evidence>
<reference evidence="12" key="1">
    <citation type="submission" date="2015-03" db="EMBL/GenBank/DDBJ databases">
        <authorList>
            <consortium name="Pathogen Informatics"/>
            <person name="Murphy D."/>
        </authorList>
    </citation>
    <scope>NUCLEOTIDE SEQUENCE [LARGE SCALE GENOMIC DNA]</scope>
    <source>
        <strain evidence="12">68/02</strain>
    </source>
</reference>
<protein>
    <submittedName>
        <fullName evidence="11">Taurine transporter subunit</fullName>
    </submittedName>
</protein>
<gene>
    <name evidence="11" type="primary">ssuC</name>
    <name evidence="11" type="ORF">ERS008555_00460</name>
</gene>
<evidence type="ECO:0000313" key="11">
    <source>
        <dbReference type="EMBL" id="CQI88128.1"/>
    </source>
</evidence>
<evidence type="ECO:0000259" key="10">
    <source>
        <dbReference type="PROSITE" id="PS50928"/>
    </source>
</evidence>
<evidence type="ECO:0000256" key="4">
    <source>
        <dbReference type="ARBA" id="ARBA00022475"/>
    </source>
</evidence>
<evidence type="ECO:0000256" key="9">
    <source>
        <dbReference type="RuleBase" id="RU363032"/>
    </source>
</evidence>
<dbReference type="PANTHER" id="PTHR30151:SF0">
    <property type="entry name" value="ABC TRANSPORTER PERMEASE PROTEIN MJ0413-RELATED"/>
    <property type="match status" value="1"/>
</dbReference>
<dbReference type="GO" id="GO:0005886">
    <property type="term" value="C:plasma membrane"/>
    <property type="evidence" value="ECO:0007669"/>
    <property type="project" value="UniProtKB-SubCell"/>
</dbReference>
<feature type="transmembrane region" description="Helical" evidence="9">
    <location>
        <begin position="101"/>
        <end position="120"/>
    </location>
</feature>
<dbReference type="FunFam" id="1.10.3720.10:FF:000003">
    <property type="entry name" value="Aliphatic sulfonate ABC transporter permease"/>
    <property type="match status" value="1"/>
</dbReference>
<keyword evidence="4" id="KW-1003">Cell membrane</keyword>
<evidence type="ECO:0000256" key="7">
    <source>
        <dbReference type="ARBA" id="ARBA00022989"/>
    </source>
</evidence>
<keyword evidence="5" id="KW-0997">Cell inner membrane</keyword>
<evidence type="ECO:0000256" key="2">
    <source>
        <dbReference type="ARBA" id="ARBA00007069"/>
    </source>
</evidence>
<dbReference type="Pfam" id="PF00528">
    <property type="entry name" value="BPD_transp_1"/>
    <property type="match status" value="1"/>
</dbReference>
<organism evidence="11 12">
    <name type="scientific">Yersinia rohdei</name>
    <dbReference type="NCBI Taxonomy" id="29485"/>
    <lineage>
        <taxon>Bacteria</taxon>
        <taxon>Pseudomonadati</taxon>
        <taxon>Pseudomonadota</taxon>
        <taxon>Gammaproteobacteria</taxon>
        <taxon>Enterobacterales</taxon>
        <taxon>Yersiniaceae</taxon>
        <taxon>Yersinia</taxon>
    </lineage>
</organism>
<name>A0A0U1HNU8_YERRO</name>
<evidence type="ECO:0000256" key="8">
    <source>
        <dbReference type="ARBA" id="ARBA00023136"/>
    </source>
</evidence>
<dbReference type="SUPFAM" id="SSF161098">
    <property type="entry name" value="MetI-like"/>
    <property type="match status" value="1"/>
</dbReference>
<feature type="domain" description="ABC transmembrane type-1" evidence="10">
    <location>
        <begin position="60"/>
        <end position="240"/>
    </location>
</feature>
<feature type="transmembrane region" description="Helical" evidence="9">
    <location>
        <begin position="126"/>
        <end position="145"/>
    </location>
</feature>
<dbReference type="GO" id="GO:0042918">
    <property type="term" value="P:alkanesulfonate transmembrane transport"/>
    <property type="evidence" value="ECO:0007669"/>
    <property type="project" value="UniProtKB-ARBA"/>
</dbReference>
<feature type="transmembrane region" description="Helical" evidence="9">
    <location>
        <begin position="166"/>
        <end position="183"/>
    </location>
</feature>
<sequence length="255" mass="28357">MRDLKYKNIFITITTLISFIVVWQLVSLSGRFSVYILPKPITVVETAYELLVSGELIRHLLISLERIFWGYLLAIIISSILTLLLCSSSLIKSIIDPPLNFLRQIPPLALLPLLLAWVGIGEEQKIAVIILGCLFPILFNFIGGVEQVDKKLIDVAKVLNLNKSQIFYRIYLPSALPSILIGLRVGLGFSWRSLVGAELIASSAGLGYMMLDAESLARTDIILVGVLVIGCMGMFTDYLLSKLINKLSPWHAQEK</sequence>
<dbReference type="AlphaFoldDB" id="A0A0U1HNU8"/>
<dbReference type="InterPro" id="IPR035906">
    <property type="entry name" value="MetI-like_sf"/>
</dbReference>
<dbReference type="InterPro" id="IPR000515">
    <property type="entry name" value="MetI-like"/>
</dbReference>
<dbReference type="Proteomes" id="UP000042054">
    <property type="component" value="Unassembled WGS sequence"/>
</dbReference>
<dbReference type="PROSITE" id="PS50928">
    <property type="entry name" value="ABC_TM1"/>
    <property type="match status" value="1"/>
</dbReference>
<evidence type="ECO:0000256" key="6">
    <source>
        <dbReference type="ARBA" id="ARBA00022692"/>
    </source>
</evidence>
<dbReference type="PANTHER" id="PTHR30151">
    <property type="entry name" value="ALKANE SULFONATE ABC TRANSPORTER-RELATED, MEMBRANE SUBUNIT"/>
    <property type="match status" value="1"/>
</dbReference>
<keyword evidence="7 9" id="KW-1133">Transmembrane helix</keyword>
<comment type="subcellular location">
    <subcellularLocation>
        <location evidence="1">Cell inner membrane</location>
        <topology evidence="1">Multi-pass membrane protein</topology>
    </subcellularLocation>
    <subcellularLocation>
        <location evidence="9">Cell membrane</location>
        <topology evidence="9">Multi-pass membrane protein</topology>
    </subcellularLocation>
</comment>
<proteinExistence type="inferred from homology"/>
<evidence type="ECO:0000256" key="3">
    <source>
        <dbReference type="ARBA" id="ARBA00022448"/>
    </source>
</evidence>
<dbReference type="STRING" id="29485.CH64_2156"/>
<keyword evidence="3 9" id="KW-0813">Transport</keyword>
<dbReference type="OrthoDB" id="8138334at2"/>
<comment type="similarity">
    <text evidence="2">Belongs to the binding-protein-dependent transport system permease family. CysTW subfamily.</text>
</comment>
<accession>A0A0U1HNU8</accession>